<dbReference type="Gene3D" id="3.80.10.10">
    <property type="entry name" value="Ribonuclease Inhibitor"/>
    <property type="match status" value="1"/>
</dbReference>
<dbReference type="OrthoDB" id="5859291at2759"/>
<dbReference type="SMR" id="A0A653BX35"/>
<protein>
    <submittedName>
        <fullName evidence="1">Uncharacterized protein</fullName>
    </submittedName>
</protein>
<name>A0A653BX35_CALMS</name>
<evidence type="ECO:0000313" key="2">
    <source>
        <dbReference type="Proteomes" id="UP000410492"/>
    </source>
</evidence>
<dbReference type="Proteomes" id="UP000410492">
    <property type="component" value="Unassembled WGS sequence"/>
</dbReference>
<dbReference type="EMBL" id="CAACVG010006038">
    <property type="protein sequence ID" value="VEN39846.1"/>
    <property type="molecule type" value="Genomic_DNA"/>
</dbReference>
<gene>
    <name evidence="1" type="ORF">CALMAC_LOCUS4220</name>
</gene>
<sequence>MTSFVSTILKPPALLECKRTLFHWINLQFNAIDAERVKQFGADRACAEWILRNGGTIKWTNSTDHVLNYNLLPPEGTNYHIQEVDATNSSIMYNGFDHFQGCNYVSKLILHQCHLVDDRALEKLHHLKKSLLFLQVTGCSSVTDKGLLSLNCLSNLKKLILFDLQSVKGIDKTVQALKSSIPTCNIQYK</sequence>
<reference evidence="1 2" key="1">
    <citation type="submission" date="2019-01" db="EMBL/GenBank/DDBJ databases">
        <authorList>
            <person name="Sayadi A."/>
        </authorList>
    </citation>
    <scope>NUCLEOTIDE SEQUENCE [LARGE SCALE GENOMIC DNA]</scope>
</reference>
<dbReference type="SUPFAM" id="SSF52047">
    <property type="entry name" value="RNI-like"/>
    <property type="match status" value="1"/>
</dbReference>
<evidence type="ECO:0000313" key="1">
    <source>
        <dbReference type="EMBL" id="VEN39846.1"/>
    </source>
</evidence>
<dbReference type="AlphaFoldDB" id="A0A653BX35"/>
<dbReference type="InterPro" id="IPR032675">
    <property type="entry name" value="LRR_dom_sf"/>
</dbReference>
<proteinExistence type="predicted"/>
<organism evidence="1 2">
    <name type="scientific">Callosobruchus maculatus</name>
    <name type="common">Southern cowpea weevil</name>
    <name type="synonym">Pulse bruchid</name>
    <dbReference type="NCBI Taxonomy" id="64391"/>
    <lineage>
        <taxon>Eukaryota</taxon>
        <taxon>Metazoa</taxon>
        <taxon>Ecdysozoa</taxon>
        <taxon>Arthropoda</taxon>
        <taxon>Hexapoda</taxon>
        <taxon>Insecta</taxon>
        <taxon>Pterygota</taxon>
        <taxon>Neoptera</taxon>
        <taxon>Endopterygota</taxon>
        <taxon>Coleoptera</taxon>
        <taxon>Polyphaga</taxon>
        <taxon>Cucujiformia</taxon>
        <taxon>Chrysomeloidea</taxon>
        <taxon>Chrysomelidae</taxon>
        <taxon>Bruchinae</taxon>
        <taxon>Bruchini</taxon>
        <taxon>Callosobruchus</taxon>
    </lineage>
</organism>
<accession>A0A653BX35</accession>
<keyword evidence="2" id="KW-1185">Reference proteome</keyword>